<reference evidence="7 8" key="1">
    <citation type="submission" date="2013-02" db="EMBL/GenBank/DDBJ databases">
        <title>Genome sequence of Clostridium saccharoperbutylacetonicum N1-4(HMT).</title>
        <authorList>
            <person name="Poehlein A."/>
            <person name="Daniel R."/>
        </authorList>
    </citation>
    <scope>NUCLEOTIDE SEQUENCE [LARGE SCALE GENOMIC DNA]</scope>
    <source>
        <strain evidence="8">N1-4(HMT)</strain>
    </source>
</reference>
<feature type="domain" description="Methyl-accepting transducer" evidence="5">
    <location>
        <begin position="285"/>
        <end position="543"/>
    </location>
</feature>
<evidence type="ECO:0000256" key="4">
    <source>
        <dbReference type="SAM" id="Phobius"/>
    </source>
</evidence>
<dbReference type="InterPro" id="IPR004089">
    <property type="entry name" value="MCPsignal_dom"/>
</dbReference>
<dbReference type="Pfam" id="PF00015">
    <property type="entry name" value="MCPsignal"/>
    <property type="match status" value="1"/>
</dbReference>
<dbReference type="eggNOG" id="COG0840">
    <property type="taxonomic scope" value="Bacteria"/>
</dbReference>
<name>M1MKJ8_9CLOT</name>
<dbReference type="PATRIC" id="fig|931276.5.peg.4748"/>
<keyword evidence="4" id="KW-1133">Transmembrane helix</keyword>
<dbReference type="Proteomes" id="UP000011728">
    <property type="component" value="Chromosome"/>
</dbReference>
<dbReference type="PROSITE" id="PS50111">
    <property type="entry name" value="CHEMOTAXIS_TRANSDUC_2"/>
    <property type="match status" value="1"/>
</dbReference>
<evidence type="ECO:0000256" key="1">
    <source>
        <dbReference type="ARBA" id="ARBA00023224"/>
    </source>
</evidence>
<dbReference type="SUPFAM" id="SSF58104">
    <property type="entry name" value="Methyl-accepting chemotaxis protein (MCP) signaling domain"/>
    <property type="match status" value="1"/>
</dbReference>
<dbReference type="PRINTS" id="PR00260">
    <property type="entry name" value="CHEMTRNSDUCR"/>
</dbReference>
<keyword evidence="8" id="KW-1185">Reference proteome</keyword>
<dbReference type="EMBL" id="CP004121">
    <property type="protein sequence ID" value="AGF58464.1"/>
    <property type="molecule type" value="Genomic_DNA"/>
</dbReference>
<proteinExistence type="inferred from homology"/>
<feature type="domain" description="HAMP" evidence="6">
    <location>
        <begin position="214"/>
        <end position="266"/>
    </location>
</feature>
<evidence type="ECO:0000259" key="5">
    <source>
        <dbReference type="PROSITE" id="PS50111"/>
    </source>
</evidence>
<dbReference type="InterPro" id="IPR024478">
    <property type="entry name" value="HlyB_4HB_MCP"/>
</dbReference>
<keyword evidence="4" id="KW-0472">Membrane</keyword>
<dbReference type="Gene3D" id="1.10.287.950">
    <property type="entry name" value="Methyl-accepting chemotaxis protein"/>
    <property type="match status" value="1"/>
</dbReference>
<dbReference type="AlphaFoldDB" id="M1MKJ8"/>
<keyword evidence="4" id="KW-0812">Transmembrane</keyword>
<organism evidence="7 8">
    <name type="scientific">Clostridium saccharoperbutylacetonicum N1-4(HMT)</name>
    <dbReference type="NCBI Taxonomy" id="931276"/>
    <lineage>
        <taxon>Bacteria</taxon>
        <taxon>Bacillati</taxon>
        <taxon>Bacillota</taxon>
        <taxon>Clostridia</taxon>
        <taxon>Eubacteriales</taxon>
        <taxon>Clostridiaceae</taxon>
        <taxon>Clostridium</taxon>
    </lineage>
</organism>
<dbReference type="CDD" id="cd06225">
    <property type="entry name" value="HAMP"/>
    <property type="match status" value="1"/>
</dbReference>
<protein>
    <submittedName>
        <fullName evidence="7">Methyl-accepting chemotaxis protein</fullName>
    </submittedName>
</protein>
<dbReference type="PANTHER" id="PTHR32089:SF112">
    <property type="entry name" value="LYSOZYME-LIKE PROTEIN-RELATED"/>
    <property type="match status" value="1"/>
</dbReference>
<evidence type="ECO:0000259" key="6">
    <source>
        <dbReference type="PROSITE" id="PS50885"/>
    </source>
</evidence>
<gene>
    <name evidence="7" type="ORF">Cspa_c47110</name>
</gene>
<dbReference type="PANTHER" id="PTHR32089">
    <property type="entry name" value="METHYL-ACCEPTING CHEMOTAXIS PROTEIN MCPB"/>
    <property type="match status" value="1"/>
</dbReference>
<dbReference type="GO" id="GO:0016020">
    <property type="term" value="C:membrane"/>
    <property type="evidence" value="ECO:0007669"/>
    <property type="project" value="InterPro"/>
</dbReference>
<dbReference type="PROSITE" id="PS50885">
    <property type="entry name" value="HAMP"/>
    <property type="match status" value="1"/>
</dbReference>
<accession>M1MKJ8</accession>
<keyword evidence="1 3" id="KW-0807">Transducer</keyword>
<dbReference type="GO" id="GO:0006935">
    <property type="term" value="P:chemotaxis"/>
    <property type="evidence" value="ECO:0007669"/>
    <property type="project" value="InterPro"/>
</dbReference>
<dbReference type="InterPro" id="IPR003660">
    <property type="entry name" value="HAMP_dom"/>
</dbReference>
<evidence type="ECO:0000256" key="3">
    <source>
        <dbReference type="PROSITE-ProRule" id="PRU00284"/>
    </source>
</evidence>
<dbReference type="GO" id="GO:0004888">
    <property type="term" value="F:transmembrane signaling receptor activity"/>
    <property type="evidence" value="ECO:0007669"/>
    <property type="project" value="InterPro"/>
</dbReference>
<evidence type="ECO:0000313" key="8">
    <source>
        <dbReference type="Proteomes" id="UP000011728"/>
    </source>
</evidence>
<dbReference type="STRING" id="36745.CLSAP_44810"/>
<feature type="transmembrane region" description="Helical" evidence="4">
    <location>
        <begin position="191"/>
        <end position="216"/>
    </location>
</feature>
<dbReference type="InterPro" id="IPR004090">
    <property type="entry name" value="Chemotax_Me-accpt_rcpt"/>
</dbReference>
<dbReference type="HOGENOM" id="CLU_000445_107_27_9"/>
<evidence type="ECO:0000256" key="2">
    <source>
        <dbReference type="ARBA" id="ARBA00029447"/>
    </source>
</evidence>
<dbReference type="Gene3D" id="6.10.340.10">
    <property type="match status" value="1"/>
</dbReference>
<dbReference type="SMART" id="SM00283">
    <property type="entry name" value="MA"/>
    <property type="match status" value="1"/>
</dbReference>
<dbReference type="KEGG" id="csr:Cspa_c47110"/>
<sequence>MMKWFNNLNMSKKLIPAFIGIALLIALVGSVGIRNMQIMNKNSNTVYQQNLLSIEQMNKIKQNILEIRYNLLKISNQANKENQNPGLEKEISNYSAETDELLNTYEKNFLTEEQKPILEKLKKDLQEFRSIYNDVIKLSDQQDFEKSKVRFTEIATARANVFKGLDDLIQINEELAANSHSQNSNAYNSSLYFILTVVIIGLALSIIIGTSISVIISKQLKQVLNFAEAIGEGDLTNKIAIDSRDEIGRLSKALNKAGEHIKELITKIVISAEKINSSSGDLSATTEEISSMMNTSGEATESIAKGAQDLSATTEEVHASMDEIARDTHDLADKSEESKTSGDEINKRAIEIKQKAAENIKQGNIIYEEKKLNIIKAIEEGKVVEEVKIMADSIGSISEQTNLLALNAAIEAARAGEQGKGFAVVADEVRQLAEQSSEAVIQIQNMVTQVRNAFDAISSSGQDILDYIANNVQPSYNLLLDTGVQYEKDAEFVSHMAIGIFNATKHMNDTVTQVNKAFESVSLTAEESAASSEEVLASISEITKVVAQVADSAQSQAELALELHELVQKFKI</sequence>
<dbReference type="Pfam" id="PF00672">
    <property type="entry name" value="HAMP"/>
    <property type="match status" value="1"/>
</dbReference>
<evidence type="ECO:0000313" key="7">
    <source>
        <dbReference type="EMBL" id="AGF58464.1"/>
    </source>
</evidence>
<dbReference type="Pfam" id="PF12729">
    <property type="entry name" value="4HB_MCP_1"/>
    <property type="match status" value="1"/>
</dbReference>
<dbReference type="GO" id="GO:0007165">
    <property type="term" value="P:signal transduction"/>
    <property type="evidence" value="ECO:0007669"/>
    <property type="project" value="UniProtKB-KW"/>
</dbReference>
<comment type="similarity">
    <text evidence="2">Belongs to the methyl-accepting chemotaxis (MCP) protein family.</text>
</comment>
<dbReference type="SMART" id="SM00304">
    <property type="entry name" value="HAMP"/>
    <property type="match status" value="1"/>
</dbReference>